<protein>
    <submittedName>
        <fullName evidence="9">Putative spaghetti-squash activator</fullName>
    </submittedName>
</protein>
<reference evidence="9" key="1">
    <citation type="journal article" date="2014" name="Insect Biochem. Mol. Biol.">
        <title>An insight into the sialome of the frog biting fly, Corethrella appendiculata.</title>
        <authorList>
            <person name="Ribeiro J.M.C."/>
            <person name="Chagas A.C."/>
            <person name="Pham V.M."/>
            <person name="Lounibos L.P."/>
            <person name="Calvo E."/>
        </authorList>
    </citation>
    <scope>NUCLEOTIDE SEQUENCE</scope>
    <source>
        <tissue evidence="9">Salivary glands</tissue>
    </source>
</reference>
<dbReference type="Pfam" id="PF00069">
    <property type="entry name" value="Pkinase"/>
    <property type="match status" value="1"/>
</dbReference>
<dbReference type="InterPro" id="IPR011009">
    <property type="entry name" value="Kinase-like_dom_sf"/>
</dbReference>
<dbReference type="GO" id="GO:0043065">
    <property type="term" value="P:positive regulation of apoptotic process"/>
    <property type="evidence" value="ECO:0007669"/>
    <property type="project" value="TreeGrafter"/>
</dbReference>
<evidence type="ECO:0000256" key="5">
    <source>
        <dbReference type="ARBA" id="ARBA00022840"/>
    </source>
</evidence>
<dbReference type="InterPro" id="IPR000719">
    <property type="entry name" value="Prot_kinase_dom"/>
</dbReference>
<dbReference type="GO" id="GO:0035556">
    <property type="term" value="P:intracellular signal transduction"/>
    <property type="evidence" value="ECO:0007669"/>
    <property type="project" value="TreeGrafter"/>
</dbReference>
<dbReference type="PANTHER" id="PTHR24342:SF20">
    <property type="entry name" value="MYOSIN LIGHT CHAIN KINASE, SMOOTH MUSCLE"/>
    <property type="match status" value="1"/>
</dbReference>
<dbReference type="GO" id="GO:0005634">
    <property type="term" value="C:nucleus"/>
    <property type="evidence" value="ECO:0007669"/>
    <property type="project" value="TreeGrafter"/>
</dbReference>
<dbReference type="Gene3D" id="3.30.200.20">
    <property type="entry name" value="Phosphorylase Kinase, domain 1"/>
    <property type="match status" value="1"/>
</dbReference>
<sequence length="336" mass="38744">MIKVDENYPLPDINPAFPYRDVIIQQNVDPKKYYEILPEVGRGSFGTVFLCREKSTGLELAAKIVSCKKKKDKLEVLKEIDIMSCLHHPRLIQLYDAFDFENKVYAILELIQGGELFERVIDEDFVLTEKACAVFMRQICEGIEYIHSRNIIHLDMKPENILCVTKTGNRIKIIDFGFARRYEPNKKLQVMFGTPEFAAPEVINFDEIFYYTDMWSVGVICYVLLSGLSPFVGDTDVATMTNVTLGQYSFNYSSFNDVSDDAKDFVKKLLIKDGRKRMTAKDAVKHKWIMESALNTELSLTKTKLKRYVIKKRWIKAVNTIIALKRMGARIDLDLI</sequence>
<keyword evidence="1 7" id="KW-0723">Serine/threonine-protein kinase</keyword>
<dbReference type="PROSITE" id="PS00107">
    <property type="entry name" value="PROTEIN_KINASE_ATP"/>
    <property type="match status" value="1"/>
</dbReference>
<feature type="domain" description="Protein kinase" evidence="8">
    <location>
        <begin position="34"/>
        <end position="289"/>
    </location>
</feature>
<evidence type="ECO:0000256" key="7">
    <source>
        <dbReference type="RuleBase" id="RU000304"/>
    </source>
</evidence>
<dbReference type="AlphaFoldDB" id="U5EDN5"/>
<evidence type="ECO:0000256" key="3">
    <source>
        <dbReference type="ARBA" id="ARBA00022741"/>
    </source>
</evidence>
<keyword evidence="5 6" id="KW-0067">ATP-binding</keyword>
<keyword evidence="4" id="KW-0418">Kinase</keyword>
<dbReference type="EMBL" id="GANO01004681">
    <property type="protein sequence ID" value="JAB55190.1"/>
    <property type="molecule type" value="mRNA"/>
</dbReference>
<dbReference type="InterPro" id="IPR017441">
    <property type="entry name" value="Protein_kinase_ATP_BS"/>
</dbReference>
<dbReference type="SMART" id="SM00220">
    <property type="entry name" value="S_TKc"/>
    <property type="match status" value="1"/>
</dbReference>
<dbReference type="GO" id="GO:0004674">
    <property type="term" value="F:protein serine/threonine kinase activity"/>
    <property type="evidence" value="ECO:0007669"/>
    <property type="project" value="UniProtKB-KW"/>
</dbReference>
<proteinExistence type="evidence at transcript level"/>
<keyword evidence="2" id="KW-0808">Transferase</keyword>
<dbReference type="PROSITE" id="PS50011">
    <property type="entry name" value="PROTEIN_KINASE_DOM"/>
    <property type="match status" value="1"/>
</dbReference>
<evidence type="ECO:0000256" key="1">
    <source>
        <dbReference type="ARBA" id="ARBA00022527"/>
    </source>
</evidence>
<dbReference type="InterPro" id="IPR008271">
    <property type="entry name" value="Ser/Thr_kinase_AS"/>
</dbReference>
<feature type="binding site" evidence="6">
    <location>
        <position position="63"/>
    </location>
    <ligand>
        <name>ATP</name>
        <dbReference type="ChEBI" id="CHEBI:30616"/>
    </ligand>
</feature>
<name>U5EDN5_9DIPT</name>
<evidence type="ECO:0000259" key="8">
    <source>
        <dbReference type="PROSITE" id="PS50011"/>
    </source>
</evidence>
<dbReference type="GO" id="GO:0005524">
    <property type="term" value="F:ATP binding"/>
    <property type="evidence" value="ECO:0007669"/>
    <property type="project" value="UniProtKB-UniRule"/>
</dbReference>
<dbReference type="FunFam" id="1.10.510.10:FF:000594">
    <property type="entry name" value="Myosin light chain kinase isoform-III"/>
    <property type="match status" value="1"/>
</dbReference>
<accession>U5EDN5</accession>
<dbReference type="FunFam" id="3.30.200.20:FF:000042">
    <property type="entry name" value="Aurora kinase A"/>
    <property type="match status" value="1"/>
</dbReference>
<evidence type="ECO:0000313" key="9">
    <source>
        <dbReference type="EMBL" id="JAB55190.1"/>
    </source>
</evidence>
<keyword evidence="3 6" id="KW-0547">Nucleotide-binding</keyword>
<dbReference type="PROSITE" id="PS00108">
    <property type="entry name" value="PROTEIN_KINASE_ST"/>
    <property type="match status" value="1"/>
</dbReference>
<evidence type="ECO:0000256" key="4">
    <source>
        <dbReference type="ARBA" id="ARBA00022777"/>
    </source>
</evidence>
<evidence type="ECO:0000256" key="6">
    <source>
        <dbReference type="PROSITE-ProRule" id="PRU10141"/>
    </source>
</evidence>
<dbReference type="SUPFAM" id="SSF56112">
    <property type="entry name" value="Protein kinase-like (PK-like)"/>
    <property type="match status" value="1"/>
</dbReference>
<evidence type="ECO:0000256" key="2">
    <source>
        <dbReference type="ARBA" id="ARBA00022679"/>
    </source>
</evidence>
<dbReference type="PANTHER" id="PTHR24342">
    <property type="entry name" value="SERINE/THREONINE-PROTEIN KINASE 17"/>
    <property type="match status" value="1"/>
</dbReference>
<comment type="similarity">
    <text evidence="7">Belongs to the protein kinase superfamily.</text>
</comment>
<dbReference type="Gene3D" id="1.10.510.10">
    <property type="entry name" value="Transferase(Phosphotransferase) domain 1"/>
    <property type="match status" value="1"/>
</dbReference>
<organism evidence="9">
    <name type="scientific">Corethrella appendiculata</name>
    <dbReference type="NCBI Taxonomy" id="1370023"/>
    <lineage>
        <taxon>Eukaryota</taxon>
        <taxon>Metazoa</taxon>
        <taxon>Ecdysozoa</taxon>
        <taxon>Arthropoda</taxon>
        <taxon>Hexapoda</taxon>
        <taxon>Insecta</taxon>
        <taxon>Pterygota</taxon>
        <taxon>Neoptera</taxon>
        <taxon>Endopterygota</taxon>
        <taxon>Diptera</taxon>
        <taxon>Nematocera</taxon>
        <taxon>Culicoidea</taxon>
        <taxon>Chaoboridae</taxon>
        <taxon>Corethrella</taxon>
    </lineage>
</organism>